<dbReference type="Proteomes" id="UP001313282">
    <property type="component" value="Unassembled WGS sequence"/>
</dbReference>
<reference evidence="1 2" key="1">
    <citation type="submission" date="2019-10" db="EMBL/GenBank/DDBJ databases">
        <authorList>
            <person name="Palmer J.M."/>
        </authorList>
    </citation>
    <scope>NUCLEOTIDE SEQUENCE [LARGE SCALE GENOMIC DNA]</scope>
    <source>
        <strain evidence="1 2">TWF718</strain>
    </source>
</reference>
<proteinExistence type="predicted"/>
<dbReference type="EMBL" id="JAVHNR010000007">
    <property type="protein sequence ID" value="KAK6336856.1"/>
    <property type="molecule type" value="Genomic_DNA"/>
</dbReference>
<gene>
    <name evidence="1" type="ORF">TWF718_009645</name>
</gene>
<protein>
    <submittedName>
        <fullName evidence="1">Uncharacterized protein</fullName>
    </submittedName>
</protein>
<evidence type="ECO:0000313" key="1">
    <source>
        <dbReference type="EMBL" id="KAK6336856.1"/>
    </source>
</evidence>
<organism evidence="1 2">
    <name type="scientific">Orbilia javanica</name>
    <dbReference type="NCBI Taxonomy" id="47235"/>
    <lineage>
        <taxon>Eukaryota</taxon>
        <taxon>Fungi</taxon>
        <taxon>Dikarya</taxon>
        <taxon>Ascomycota</taxon>
        <taxon>Pezizomycotina</taxon>
        <taxon>Orbiliomycetes</taxon>
        <taxon>Orbiliales</taxon>
        <taxon>Orbiliaceae</taxon>
        <taxon>Orbilia</taxon>
    </lineage>
</organism>
<accession>A0AAN8MZK1</accession>
<comment type="caution">
    <text evidence="1">The sequence shown here is derived from an EMBL/GenBank/DDBJ whole genome shotgun (WGS) entry which is preliminary data.</text>
</comment>
<keyword evidence="2" id="KW-1185">Reference proteome</keyword>
<dbReference type="AlphaFoldDB" id="A0AAN8MZK1"/>
<evidence type="ECO:0000313" key="2">
    <source>
        <dbReference type="Proteomes" id="UP001313282"/>
    </source>
</evidence>
<name>A0AAN8MZK1_9PEZI</name>
<sequence>MAPGIALDDKPSFGSNFGTAPCRTCGDTLEVIQGKAAPYILPVGARPSALHKDFYDNIVEESPVLDPHDNCKYLCICGDPETHIHCLRCITKLINKYTKLGMSIPEVAYPESLPEPVSWKALVARLRISITTPDTLQESTLAELPCLCWNMATSTYFADRPAERLLSFLKNSSPRPPRCPHRAASRALKKGNPDVYPRSIAGGFMHDESLGKHLGLMYEQLIGGTSIGRINDSPTLIKDQHNHGHYWILKNYSPTQSKGYEGLIPEETFKITTPFTVFHERYGEDHCCHGICNGNKDPFQYAMCRLIECGYMIWLMDLGILDLPCCGKCDFEVIAVMLASSIDIADRMRDSLTGEMFNVNNYPSRQNLMALEMWKGFVVHGVDKETFCCQRTEWSCRLVRHMCIWMFCNPVYYTHKEGQVEGIMEFAQAMNSYFMNNVKRSQEGFKDIGVEAALAVDDVVRRFIGTRLVDFLAYFCA</sequence>